<evidence type="ECO:0000313" key="4">
    <source>
        <dbReference type="Proteomes" id="UP000186917"/>
    </source>
</evidence>
<dbReference type="InterPro" id="IPR051236">
    <property type="entry name" value="HAT_RTT109-like"/>
</dbReference>
<name>A0A173MKU1_9BACT</name>
<feature type="signal peptide" evidence="2">
    <location>
        <begin position="1"/>
        <end position="22"/>
    </location>
</feature>
<evidence type="ECO:0000256" key="2">
    <source>
        <dbReference type="SAM" id="SignalP"/>
    </source>
</evidence>
<protein>
    <recommendedName>
        <fullName evidence="1">Altered inheritance of mitochondria protein 6</fullName>
    </recommendedName>
</protein>
<evidence type="ECO:0000256" key="1">
    <source>
        <dbReference type="ARBA" id="ARBA00014286"/>
    </source>
</evidence>
<dbReference type="KEGG" id="fln:FLA_4130"/>
<dbReference type="GO" id="GO:0008081">
    <property type="term" value="F:phosphoric diester hydrolase activity"/>
    <property type="evidence" value="ECO:0007669"/>
    <property type="project" value="InterPro"/>
</dbReference>
<reference evidence="4" key="1">
    <citation type="submission" date="2017-01" db="EMBL/GenBank/DDBJ databases">
        <authorList>
            <person name="Varghese N."/>
            <person name="Submissions S."/>
        </authorList>
    </citation>
    <scope>NUCLEOTIDE SEQUENCE [LARGE SCALE GENOMIC DNA]</scope>
    <source>
        <strain evidence="4">DSM 21054</strain>
    </source>
</reference>
<accession>A0A173MKU1</accession>
<dbReference type="InterPro" id="IPR017946">
    <property type="entry name" value="PLC-like_Pdiesterase_TIM-brl"/>
</dbReference>
<gene>
    <name evidence="3" type="ORF">SAMN05421788_103436</name>
</gene>
<feature type="chain" id="PRO_5030023105" description="Altered inheritance of mitochondria protein 6" evidence="2">
    <location>
        <begin position="23"/>
        <end position="272"/>
    </location>
</feature>
<dbReference type="Proteomes" id="UP000186917">
    <property type="component" value="Unassembled WGS sequence"/>
</dbReference>
<dbReference type="EMBL" id="FTOR01000003">
    <property type="protein sequence ID" value="SIT09287.1"/>
    <property type="molecule type" value="Genomic_DNA"/>
</dbReference>
<dbReference type="STRING" id="477680.SAMN05421788_103436"/>
<dbReference type="SUPFAM" id="SSF51695">
    <property type="entry name" value="PLC-like phosphodiesterases"/>
    <property type="match status" value="1"/>
</dbReference>
<keyword evidence="2" id="KW-0732">Signal</keyword>
<organism evidence="3 4">
    <name type="scientific">Filimonas lacunae</name>
    <dbReference type="NCBI Taxonomy" id="477680"/>
    <lineage>
        <taxon>Bacteria</taxon>
        <taxon>Pseudomonadati</taxon>
        <taxon>Bacteroidota</taxon>
        <taxon>Chitinophagia</taxon>
        <taxon>Chitinophagales</taxon>
        <taxon>Chitinophagaceae</taxon>
        <taxon>Filimonas</taxon>
    </lineage>
</organism>
<dbReference type="PANTHER" id="PTHR31571:SF1">
    <property type="entry name" value="ALTERED INHERITANCE OF MITOCHONDRIA PROTEIN 6"/>
    <property type="match status" value="1"/>
</dbReference>
<dbReference type="RefSeq" id="WP_076379246.1">
    <property type="nucleotide sequence ID" value="NZ_AP017422.1"/>
</dbReference>
<dbReference type="GO" id="GO:0006629">
    <property type="term" value="P:lipid metabolic process"/>
    <property type="evidence" value="ECO:0007669"/>
    <property type="project" value="InterPro"/>
</dbReference>
<dbReference type="AlphaFoldDB" id="A0A173MKU1"/>
<proteinExistence type="predicted"/>
<dbReference type="OrthoDB" id="9794455at2"/>
<sequence>MLSLKRAIPLCLLLCVFYQLNAQVVTLDNAFSHNDYWRKNPLYDALSNGYTYVEADVYLRGENLVVAHLLPCLRKKQTLERLYLEPLLTGSYKDGKELPDHPITLLIDIKSNAERTYRVLEVLLEKYKSIITSYEDGVVTKRKVTVVISGHRPYNTLLAQTSRRAFIDEDLKKLTRDSVIAQTTVTASCKYKRLLSWSGKGDLPAGQRARLCRFIQIAHRNDEKVRLYAAPENAKVWEALLTCGVDLINTNKIVKLKEFLLSREMQQPVSGL</sequence>
<dbReference type="PANTHER" id="PTHR31571">
    <property type="entry name" value="ALTERED INHERITANCE OF MITOCHONDRIA PROTEIN 6"/>
    <property type="match status" value="1"/>
</dbReference>
<keyword evidence="4" id="KW-1185">Reference proteome</keyword>
<evidence type="ECO:0000313" key="3">
    <source>
        <dbReference type="EMBL" id="SIT09287.1"/>
    </source>
</evidence>